<evidence type="ECO:0000259" key="2">
    <source>
        <dbReference type="Pfam" id="PF15711"/>
    </source>
</evidence>
<sequence>MTDNNTITEIPVFIDGTKLLNFKVKDLNKNLEELRSSLGTIIPFDHVFEDKDGAIDAEDEEHKKISDALVDNAIHFKTQISIAKDQGVELSQDFQTLAINIKGVSNSTSVKSTSTTEPKTDDKPKDDTQNESNAEKEERATKNAGLTNINIEENRSDIYEYCKNLPLRYSIDSETFEDRAEVVQWDISNALIFPPQETLTFITKSTFNSVEHNAHKGGLYSWNGTLALKSIVNATHKGSVEKDETKAKESKTVYSYTHGMVSRLEIRIEQEHITLKSSFISDLEDASSDLNSLKNFLKTREFFPTRFVLGGKISSTGYKKDCTESDKETFGLTLENHFKTSFHDSVNLELGANVNKNNSNSNTSIDNCSFDEKKVFGGTSSLRDDFDKYILSLEKIGSCSIIEIGNLCTIWKILKNQNKELHEKCMNLLDSEEKTLNVKVYSSVKTSLTKGYSKFIINGKEIDFGSNVGFNVVLLDSKGSNLDSKFFYTSSVFFFINRSKNLARYLNSVKDGTIVLISVNGDGFSRLSELAQKALTDIGIDGVEFKEAQSSFCAILRKGDKSELVQSSRDNSEAFVEKTFIIKK</sequence>
<proteinExistence type="predicted"/>
<dbReference type="PANTHER" id="PTHR15535:SF29">
    <property type="entry name" value="PROTEIN DDB_G0287365"/>
    <property type="match status" value="1"/>
</dbReference>
<accession>F0ZWI5</accession>
<organism evidence="4 5">
    <name type="scientific">Dictyostelium purpureum</name>
    <name type="common">Slime mold</name>
    <dbReference type="NCBI Taxonomy" id="5786"/>
    <lineage>
        <taxon>Eukaryota</taxon>
        <taxon>Amoebozoa</taxon>
        <taxon>Evosea</taxon>
        <taxon>Eumycetozoa</taxon>
        <taxon>Dictyostelia</taxon>
        <taxon>Dictyosteliales</taxon>
        <taxon>Dictyosteliaceae</taxon>
        <taxon>Dictyostelium</taxon>
    </lineage>
</organism>
<evidence type="ECO:0000259" key="3">
    <source>
        <dbReference type="Pfam" id="PF22693"/>
    </source>
</evidence>
<dbReference type="Proteomes" id="UP000001064">
    <property type="component" value="Unassembled WGS sequence"/>
</dbReference>
<dbReference type="KEGG" id="dpp:DICPUDRAFT_82439"/>
<evidence type="ECO:0000313" key="4">
    <source>
        <dbReference type="EMBL" id="EGC31690.1"/>
    </source>
</evidence>
<keyword evidence="5" id="KW-1185">Reference proteome</keyword>
<dbReference type="InterPro" id="IPR052252">
    <property type="entry name" value="CEMIP/CEMIP2"/>
</dbReference>
<dbReference type="EMBL" id="GL871237">
    <property type="protein sequence ID" value="EGC31690.1"/>
    <property type="molecule type" value="Genomic_DNA"/>
</dbReference>
<name>F0ZWI5_DICPU</name>
<dbReference type="GeneID" id="10505542"/>
<feature type="domain" description="ILEI/PANDER" evidence="2">
    <location>
        <begin position="469"/>
        <end position="560"/>
    </location>
</feature>
<dbReference type="VEuPathDB" id="AmoebaDB:DICPUDRAFT_82439"/>
<evidence type="ECO:0000313" key="5">
    <source>
        <dbReference type="Proteomes" id="UP000001064"/>
    </source>
</evidence>
<dbReference type="InParanoid" id="F0ZWI5"/>
<dbReference type="RefSeq" id="XP_003291788.1">
    <property type="nucleotide sequence ID" value="XM_003291740.1"/>
</dbReference>
<dbReference type="PROSITE" id="PS52031">
    <property type="entry name" value="GG_LECTIN"/>
    <property type="match status" value="1"/>
</dbReference>
<dbReference type="OrthoDB" id="440755at2759"/>
<dbReference type="Pfam" id="PF15711">
    <property type="entry name" value="ILEI"/>
    <property type="match status" value="1"/>
</dbReference>
<evidence type="ECO:0000256" key="1">
    <source>
        <dbReference type="SAM" id="MobiDB-lite"/>
    </source>
</evidence>
<reference evidence="5" key="1">
    <citation type="journal article" date="2011" name="Genome Biol.">
        <title>Comparative genomics of the social amoebae Dictyostelium discoideum and Dictyostelium purpureum.</title>
        <authorList>
            <consortium name="US DOE Joint Genome Institute (JGI-PGF)"/>
            <person name="Sucgang R."/>
            <person name="Kuo A."/>
            <person name="Tian X."/>
            <person name="Salerno W."/>
            <person name="Parikh A."/>
            <person name="Feasley C.L."/>
            <person name="Dalin E."/>
            <person name="Tu H."/>
            <person name="Huang E."/>
            <person name="Barry K."/>
            <person name="Lindquist E."/>
            <person name="Shapiro H."/>
            <person name="Bruce D."/>
            <person name="Schmutz J."/>
            <person name="Salamov A."/>
            <person name="Fey P."/>
            <person name="Gaudet P."/>
            <person name="Anjard C."/>
            <person name="Babu M.M."/>
            <person name="Basu S."/>
            <person name="Bushmanova Y."/>
            <person name="van der Wel H."/>
            <person name="Katoh-Kurasawa M."/>
            <person name="Dinh C."/>
            <person name="Coutinho P.M."/>
            <person name="Saito T."/>
            <person name="Elias M."/>
            <person name="Schaap P."/>
            <person name="Kay R.R."/>
            <person name="Henrissat B."/>
            <person name="Eichinger L."/>
            <person name="Rivero F."/>
            <person name="Putnam N.H."/>
            <person name="West C.M."/>
            <person name="Loomis W.F."/>
            <person name="Chisholm R.L."/>
            <person name="Shaulsky G."/>
            <person name="Strassmann J.E."/>
            <person name="Queller D.C."/>
            <person name="Kuspa A."/>
            <person name="Grigoriev I.V."/>
        </authorList>
    </citation>
    <scope>NUCLEOTIDE SEQUENCE [LARGE SCALE GENOMIC DNA]</scope>
    <source>
        <strain evidence="5">QSDP1</strain>
    </source>
</reference>
<gene>
    <name evidence="4" type="ORF">DICPUDRAFT_82439</name>
</gene>
<feature type="compositionally biased region" description="Basic and acidic residues" evidence="1">
    <location>
        <begin position="118"/>
        <end position="141"/>
    </location>
</feature>
<dbReference type="PANTHER" id="PTHR15535">
    <property type="entry name" value="TRANSMEMBRANE PROTEIN 2-RELATED"/>
    <property type="match status" value="1"/>
</dbReference>
<dbReference type="InterPro" id="IPR054586">
    <property type="entry name" value="MACPF_1_fungal"/>
</dbReference>
<feature type="domain" description="MACPF-like" evidence="3">
    <location>
        <begin position="239"/>
        <end position="416"/>
    </location>
</feature>
<dbReference type="AlphaFoldDB" id="F0ZWI5"/>
<dbReference type="InterPro" id="IPR039477">
    <property type="entry name" value="ILEI/PANDER_dom"/>
</dbReference>
<dbReference type="Pfam" id="PF22693">
    <property type="entry name" value="MACPF_1"/>
    <property type="match status" value="1"/>
</dbReference>
<feature type="compositionally biased region" description="Low complexity" evidence="1">
    <location>
        <begin position="108"/>
        <end position="117"/>
    </location>
</feature>
<feature type="region of interest" description="Disordered" evidence="1">
    <location>
        <begin position="108"/>
        <end position="146"/>
    </location>
</feature>
<protein>
    <submittedName>
        <fullName evidence="4">Uncharacterized protein</fullName>
    </submittedName>
</protein>